<dbReference type="EMBL" id="FXTG01000003">
    <property type="protein sequence ID" value="SMO67745.1"/>
    <property type="molecule type" value="Genomic_DNA"/>
</dbReference>
<evidence type="ECO:0000256" key="1">
    <source>
        <dbReference type="SAM" id="SignalP"/>
    </source>
</evidence>
<feature type="chain" id="PRO_5046131489" description="Secreted protein" evidence="1">
    <location>
        <begin position="29"/>
        <end position="193"/>
    </location>
</feature>
<proteinExistence type="predicted"/>
<keyword evidence="3" id="KW-1185">Reference proteome</keyword>
<reference evidence="2 3" key="1">
    <citation type="submission" date="2017-05" db="EMBL/GenBank/DDBJ databases">
        <authorList>
            <person name="Varghese N."/>
            <person name="Submissions S."/>
        </authorList>
    </citation>
    <scope>NUCLEOTIDE SEQUENCE [LARGE SCALE GENOMIC DNA]</scope>
    <source>
        <strain evidence="2 3">DSM 45139</strain>
    </source>
</reference>
<evidence type="ECO:0000313" key="2">
    <source>
        <dbReference type="EMBL" id="SMO67745.1"/>
    </source>
</evidence>
<keyword evidence="1" id="KW-0732">Signal</keyword>
<organism evidence="2 3">
    <name type="scientific">Dietzia kunjamensis subsp. schimae</name>
    <dbReference type="NCBI Taxonomy" id="498198"/>
    <lineage>
        <taxon>Bacteria</taxon>
        <taxon>Bacillati</taxon>
        <taxon>Actinomycetota</taxon>
        <taxon>Actinomycetes</taxon>
        <taxon>Mycobacteriales</taxon>
        <taxon>Dietziaceae</taxon>
        <taxon>Dietzia</taxon>
    </lineage>
</organism>
<accession>A0ABY1N0Q4</accession>
<sequence>MGSRTKRLLAATGAATALLAGVAPAASAAEVFIGPFAIQVPDVEPVPVPVPAGSEAASLPTLPYPLEWAYPAPPPPPAPQYVASNWIVMYTACPAPGEWAYTENGTRAWCAQRLRTDAFHWAPSQEPFRHPAATDASRMTRVENSLDGRRCETVGAKAINPSNGQEIYCDPQVLGPDPSPIWRFTDYLNFVTR</sequence>
<protein>
    <recommendedName>
        <fullName evidence="4">Secreted protein</fullName>
    </recommendedName>
</protein>
<evidence type="ECO:0008006" key="4">
    <source>
        <dbReference type="Google" id="ProtNLM"/>
    </source>
</evidence>
<gene>
    <name evidence="2" type="ORF">SAMN06265174_103293</name>
</gene>
<feature type="signal peptide" evidence="1">
    <location>
        <begin position="1"/>
        <end position="28"/>
    </location>
</feature>
<name>A0ABY1N0Q4_9ACTN</name>
<evidence type="ECO:0000313" key="3">
    <source>
        <dbReference type="Proteomes" id="UP000315460"/>
    </source>
</evidence>
<comment type="caution">
    <text evidence="2">The sequence shown here is derived from an EMBL/GenBank/DDBJ whole genome shotgun (WGS) entry which is preliminary data.</text>
</comment>
<dbReference type="Proteomes" id="UP000315460">
    <property type="component" value="Unassembled WGS sequence"/>
</dbReference>